<keyword evidence="3 5" id="KW-1133">Transmembrane helix</keyword>
<sequence length="110" mass="12048">MASDAPIVGGGKNTAMAVIAYILFFVPLLTGDTKKDAFVKFHTKQGLVLFLLGVLINVVGWIIPFYFWFSISWILSLGMLALLIVGIVNAVNGKQEPLPVIGRFSDVFKF</sequence>
<feature type="transmembrane region" description="Helical" evidence="5">
    <location>
        <begin position="6"/>
        <end position="26"/>
    </location>
</feature>
<evidence type="ECO:0000256" key="2">
    <source>
        <dbReference type="ARBA" id="ARBA00022692"/>
    </source>
</evidence>
<keyword evidence="2 5" id="KW-0812">Transmembrane</keyword>
<evidence type="ECO:0000256" key="3">
    <source>
        <dbReference type="ARBA" id="ARBA00022989"/>
    </source>
</evidence>
<reference evidence="6 7" key="1">
    <citation type="journal article" date="2015" name="Nature">
        <title>rRNA introns, odd ribosomes, and small enigmatic genomes across a large radiation of phyla.</title>
        <authorList>
            <person name="Brown C.T."/>
            <person name="Hug L.A."/>
            <person name="Thomas B.C."/>
            <person name="Sharon I."/>
            <person name="Castelle C.J."/>
            <person name="Singh A."/>
            <person name="Wilkins M.J."/>
            <person name="Williams K.H."/>
            <person name="Banfield J.F."/>
        </authorList>
    </citation>
    <scope>NUCLEOTIDE SEQUENCE [LARGE SCALE GENOMIC DNA]</scope>
</reference>
<proteinExistence type="predicted"/>
<dbReference type="InterPro" id="IPR019109">
    <property type="entry name" value="MamF_MmsF"/>
</dbReference>
<evidence type="ECO:0008006" key="8">
    <source>
        <dbReference type="Google" id="ProtNLM"/>
    </source>
</evidence>
<evidence type="ECO:0000256" key="4">
    <source>
        <dbReference type="ARBA" id="ARBA00023136"/>
    </source>
</evidence>
<evidence type="ECO:0000313" key="7">
    <source>
        <dbReference type="Proteomes" id="UP000034160"/>
    </source>
</evidence>
<comment type="caution">
    <text evidence="6">The sequence shown here is derived from an EMBL/GenBank/DDBJ whole genome shotgun (WGS) entry which is preliminary data.</text>
</comment>
<dbReference type="STRING" id="1618356.UU93_C0013G0018"/>
<name>A0A0G1B2W2_9BACT</name>
<dbReference type="EMBL" id="LCCN01000013">
    <property type="protein sequence ID" value="KKS31863.1"/>
    <property type="molecule type" value="Genomic_DNA"/>
</dbReference>
<evidence type="ECO:0000256" key="1">
    <source>
        <dbReference type="ARBA" id="ARBA00004141"/>
    </source>
</evidence>
<keyword evidence="4 5" id="KW-0472">Membrane</keyword>
<dbReference type="Proteomes" id="UP000034160">
    <property type="component" value="Unassembled WGS sequence"/>
</dbReference>
<feature type="transmembrane region" description="Helical" evidence="5">
    <location>
        <begin position="73"/>
        <end position="91"/>
    </location>
</feature>
<protein>
    <recommendedName>
        <fullName evidence="8">Chloroplast import component protein (Tic20)</fullName>
    </recommendedName>
</protein>
<dbReference type="Pfam" id="PF09685">
    <property type="entry name" value="MamF_MmsF"/>
    <property type="match status" value="1"/>
</dbReference>
<gene>
    <name evidence="6" type="ORF">UU93_C0013G0018</name>
</gene>
<evidence type="ECO:0000313" key="6">
    <source>
        <dbReference type="EMBL" id="KKS31863.1"/>
    </source>
</evidence>
<comment type="subcellular location">
    <subcellularLocation>
        <location evidence="1">Membrane</location>
        <topology evidence="1">Multi-pass membrane protein</topology>
    </subcellularLocation>
</comment>
<organism evidence="6 7">
    <name type="scientific">Candidatus Amesbacteria bacterium GW2011_GWA2_42_12</name>
    <dbReference type="NCBI Taxonomy" id="1618356"/>
    <lineage>
        <taxon>Bacteria</taxon>
        <taxon>Candidatus Amesiibacteriota</taxon>
    </lineage>
</organism>
<dbReference type="AlphaFoldDB" id="A0A0G1B2W2"/>
<accession>A0A0G1B2W2</accession>
<evidence type="ECO:0000256" key="5">
    <source>
        <dbReference type="SAM" id="Phobius"/>
    </source>
</evidence>
<feature type="transmembrane region" description="Helical" evidence="5">
    <location>
        <begin position="47"/>
        <end position="67"/>
    </location>
</feature>